<protein>
    <submittedName>
        <fullName evidence="1">Uncharacterized protein</fullName>
    </submittedName>
</protein>
<organism evidence="1 2">
    <name type="scientific">Bacillus safensis</name>
    <dbReference type="NCBI Taxonomy" id="561879"/>
    <lineage>
        <taxon>Bacteria</taxon>
        <taxon>Bacillati</taxon>
        <taxon>Bacillota</taxon>
        <taxon>Bacilli</taxon>
        <taxon>Bacillales</taxon>
        <taxon>Bacillaceae</taxon>
        <taxon>Bacillus</taxon>
    </lineage>
</organism>
<proteinExistence type="predicted"/>
<name>A0A5S9MJS4_BACIA</name>
<evidence type="ECO:0000313" key="2">
    <source>
        <dbReference type="Proteomes" id="UP000464658"/>
    </source>
</evidence>
<accession>A0A5S9MJS4</accession>
<dbReference type="EMBL" id="AP021906">
    <property type="protein sequence ID" value="BBP93358.1"/>
    <property type="molecule type" value="Genomic_DNA"/>
</dbReference>
<reference evidence="1 2" key="1">
    <citation type="submission" date="2019-12" db="EMBL/GenBank/DDBJ databases">
        <title>Full genome sequence of a Bacillus safensis strain isolated from commercially available natto in Indonesia.</title>
        <authorList>
            <person name="Yoshida M."/>
            <person name="Uomi M."/>
            <person name="Waturangi D."/>
            <person name="Ekaputri J.J."/>
            <person name="Setiamarga D.H.E."/>
        </authorList>
    </citation>
    <scope>NUCLEOTIDE SEQUENCE [LARGE SCALE GENOMIC DNA]</scope>
    <source>
        <strain evidence="1 2">IDN1</strain>
    </source>
</reference>
<dbReference type="AlphaFoldDB" id="A0A5S9MJS4"/>
<gene>
    <name evidence="1" type="ORF">BsIDN1_69760</name>
</gene>
<dbReference type="Proteomes" id="UP000464658">
    <property type="component" value="Chromosome"/>
</dbReference>
<sequence>MNVEKIIPIMGFNSYIKTIKYDFKSMIGRDTDEGKPGGNWFGYWNNKYKGGSVWTTGESDSKAFGSL</sequence>
<evidence type="ECO:0000313" key="1">
    <source>
        <dbReference type="EMBL" id="BBP93358.1"/>
    </source>
</evidence>